<keyword evidence="6" id="KW-1185">Reference proteome</keyword>
<keyword evidence="2" id="KW-0067">ATP-binding</keyword>
<dbReference type="AlphaFoldDB" id="A0A395MHH0"/>
<dbReference type="SUPFAM" id="SSF52540">
    <property type="entry name" value="P-loop containing nucleoside triphosphate hydrolases"/>
    <property type="match status" value="1"/>
</dbReference>
<protein>
    <recommendedName>
        <fullName evidence="4">SNF2 N-terminal domain-containing protein</fullName>
    </recommendedName>
</protein>
<evidence type="ECO:0000313" key="5">
    <source>
        <dbReference type="EMBL" id="RFN47210.1"/>
    </source>
</evidence>
<organism evidence="5 6">
    <name type="scientific">Fusarium flagelliforme</name>
    <dbReference type="NCBI Taxonomy" id="2675880"/>
    <lineage>
        <taxon>Eukaryota</taxon>
        <taxon>Fungi</taxon>
        <taxon>Dikarya</taxon>
        <taxon>Ascomycota</taxon>
        <taxon>Pezizomycotina</taxon>
        <taxon>Sordariomycetes</taxon>
        <taxon>Hypocreomycetidae</taxon>
        <taxon>Hypocreales</taxon>
        <taxon>Nectriaceae</taxon>
        <taxon>Fusarium</taxon>
        <taxon>Fusarium incarnatum-equiseti species complex</taxon>
    </lineage>
</organism>
<reference evidence="5 6" key="1">
    <citation type="journal article" date="2018" name="PLoS Pathog.">
        <title>Evolution of structural diversity of trichothecenes, a family of toxins produced by plant pathogenic and entomopathogenic fungi.</title>
        <authorList>
            <person name="Proctor R.H."/>
            <person name="McCormick S.P."/>
            <person name="Kim H.S."/>
            <person name="Cardoza R.E."/>
            <person name="Stanley A.M."/>
            <person name="Lindo L."/>
            <person name="Kelly A."/>
            <person name="Brown D.W."/>
            <person name="Lee T."/>
            <person name="Vaughan M.M."/>
            <person name="Alexander N.J."/>
            <person name="Busman M."/>
            <person name="Gutierrez S."/>
        </authorList>
    </citation>
    <scope>NUCLEOTIDE SEQUENCE [LARGE SCALE GENOMIC DNA]</scope>
    <source>
        <strain evidence="5 6">NRRL 13405</strain>
    </source>
</reference>
<sequence length="1148" mass="129788">AQRQNNAEDLWTLVASLPRDHENLRQRILRTGATTVWKDTARAMTAADEEEDCPLLADIDTLQSTVATLFAILRHFPNRFRSFIETPEKPEEFIWGFSHEDWFRANVCLQRHLARRLKHANITQKDTTKGVENWPGFVRDAVEENERDRDEESDLAVLRALEAEKGILGGNWDDEMAAGGEKLASKLDIADTFGDEIAGAYSYDPNTGEVNDHLGVLAEYTTTGISAALRQANPSTDPFEYAKEQRMRSKLPPLAYPSPKELELFREILLKRAHVAYDRSLPREELETLYMGDGDMSGEDRVAAGQHRLQSEVGALTASEETDAEESSEKKEFIGIQNMLGEFLPPHKLEEVCEKLGMSDWRNLELNPEHAPGKKLKPNQLIADACDLHLKLESVMHAALLTSECGIGKTNTMLASLRISTQMSIDKWNIAPCVLDQTYQEIAEWWGGYFHIYVCYQTPDSCTNPARKSSTLGNLKDTQAVFDRLAEDHTDPMTAKTIFLCPYHTFTRRFSTDEGEAVGAGRVFGVNPETPIDDGQKDLAPEDLELQEDLAEEEAVPLSKLALKGVQLYRLILDEAHAVENVQSTMNRLLQQLDYDAIMLASATILSNHVRDLYGYIELIWDKDLPFDWDSSTSEKADTWYDMGTWKRLTQGKDTEEIESGRIYHDTEDESTDAPLKTIRQIKRWREYSDHIKKTHEPLFLMNPKLFFSFSSASQHSPAFAQTAIRTIPRILCVRRSVLSVMTLPDGTTSWSGKGIPPLHCNEVEFDLPAIPRNTLHRAIRRLHSNLTIMGPRTETFKSSHGAKINKPKVQLNGNALRRMCLASTNVHNLKMTSPIVRTTKPLKDVTLRKIMSHAIKESTQQVHNKKKKPLLLPSVNDQSTVEMNRVAVEAPIKDLQWAFFLTRDSMKETFPESAIGRLYSGELYCRFRYSEDEICSESHQFSSESALRNHYVRVHEITPEERRSGRLKRSVENDMIRWYSALGANLQHSWTPRKAKVRGFTPEAQPSPSLLSLQSTQEPAPIFGPQAVPPENGGGPSGAPRGRGGRPRRRLTQRPRRRLSAAQRRRRHLLQPTDGLGQNAIPDEEASEPTPTPANRSQRNSSAGDRFPLSDEFIYDSDLSDDLPTPTRATRRQDKVSLARPGSVFCY</sequence>
<dbReference type="Proteomes" id="UP000265631">
    <property type="component" value="Unassembled WGS sequence"/>
</dbReference>
<dbReference type="GO" id="GO:0005524">
    <property type="term" value="F:ATP binding"/>
    <property type="evidence" value="ECO:0007669"/>
    <property type="project" value="InterPro"/>
</dbReference>
<feature type="compositionally biased region" description="Basic residues" evidence="3">
    <location>
        <begin position="1044"/>
        <end position="1070"/>
    </location>
</feature>
<comment type="caution">
    <text evidence="5">The sequence shown here is derived from an EMBL/GenBank/DDBJ whole genome shotgun (WGS) entry which is preliminary data.</text>
</comment>
<evidence type="ECO:0000313" key="6">
    <source>
        <dbReference type="Proteomes" id="UP000265631"/>
    </source>
</evidence>
<proteinExistence type="predicted"/>
<evidence type="ECO:0000256" key="2">
    <source>
        <dbReference type="ARBA" id="ARBA00022840"/>
    </source>
</evidence>
<dbReference type="Pfam" id="PF00176">
    <property type="entry name" value="SNF2-rel_dom"/>
    <property type="match status" value="1"/>
</dbReference>
<gene>
    <name evidence="5" type="ORF">FIE12Z_8494</name>
</gene>
<dbReference type="Gene3D" id="3.40.50.300">
    <property type="entry name" value="P-loop containing nucleotide triphosphate hydrolases"/>
    <property type="match status" value="1"/>
</dbReference>
<feature type="compositionally biased region" description="Polar residues" evidence="3">
    <location>
        <begin position="1094"/>
        <end position="1104"/>
    </location>
</feature>
<evidence type="ECO:0000259" key="4">
    <source>
        <dbReference type="Pfam" id="PF00176"/>
    </source>
</evidence>
<dbReference type="EMBL" id="PXXK01000266">
    <property type="protein sequence ID" value="RFN47210.1"/>
    <property type="molecule type" value="Genomic_DNA"/>
</dbReference>
<feature type="domain" description="SNF2 N-terminal" evidence="4">
    <location>
        <begin position="390"/>
        <end position="620"/>
    </location>
</feature>
<evidence type="ECO:0000256" key="3">
    <source>
        <dbReference type="SAM" id="MobiDB-lite"/>
    </source>
</evidence>
<keyword evidence="1" id="KW-0547">Nucleotide-binding</keyword>
<accession>A0A395MHH0</accession>
<dbReference type="STRING" id="2594813.A0A395MHH0"/>
<evidence type="ECO:0000256" key="1">
    <source>
        <dbReference type="ARBA" id="ARBA00022741"/>
    </source>
</evidence>
<dbReference type="InterPro" id="IPR027417">
    <property type="entry name" value="P-loop_NTPase"/>
</dbReference>
<name>A0A395MHH0_9HYPO</name>
<feature type="region of interest" description="Disordered" evidence="3">
    <location>
        <begin position="1020"/>
        <end position="1136"/>
    </location>
</feature>
<feature type="non-terminal residue" evidence="5">
    <location>
        <position position="1"/>
    </location>
</feature>
<dbReference type="InterPro" id="IPR000330">
    <property type="entry name" value="SNF2_N"/>
</dbReference>